<feature type="region of interest" description="Disordered" evidence="1">
    <location>
        <begin position="1"/>
        <end position="242"/>
    </location>
</feature>
<dbReference type="VEuPathDB" id="PiroplasmaDB:BBOV_IV001100"/>
<dbReference type="AlphaFoldDB" id="A7AV81"/>
<reference evidence="4" key="5">
    <citation type="journal article" date="2021" name="Int. J. Parasitol.">
        <title>Comparative analysis of gene expression between Babesia bovis blood stages and kinetes allowed by improved genome annotation.</title>
        <authorList>
            <person name="Ueti M.W."/>
            <person name="Johnson W.C."/>
            <person name="Kappmeyer L.S."/>
            <person name="Herndon D.R."/>
            <person name="Mousel M.R."/>
            <person name="Reif K.E."/>
            <person name="Taus N.S."/>
            <person name="Ifeonu O.O."/>
            <person name="Silva J.C."/>
            <person name="Suarez C.E."/>
            <person name="Brayton K.A."/>
        </authorList>
    </citation>
    <scope>NUCLEOTIDE SEQUENCE [LARGE SCALE GENOMIC DNA]</scope>
</reference>
<dbReference type="EMBL" id="AK440590">
    <property type="protein sequence ID" value="BAN64384.1"/>
    <property type="molecule type" value="mRNA"/>
</dbReference>
<keyword evidence="4" id="KW-1185">Reference proteome</keyword>
<feature type="compositionally biased region" description="Basic and acidic residues" evidence="1">
    <location>
        <begin position="115"/>
        <end position="127"/>
    </location>
</feature>
<feature type="compositionally biased region" description="Low complexity" evidence="1">
    <location>
        <begin position="206"/>
        <end position="217"/>
    </location>
</feature>
<feature type="compositionally biased region" description="Basic and acidic residues" evidence="1">
    <location>
        <begin position="25"/>
        <end position="35"/>
    </location>
</feature>
<feature type="compositionally biased region" description="Basic and acidic residues" evidence="1">
    <location>
        <begin position="403"/>
        <end position="418"/>
    </location>
</feature>
<reference evidence="3" key="2">
    <citation type="submission" date="2007-08" db="EMBL/GenBank/DDBJ databases">
        <authorList>
            <person name="Nene V."/>
        </authorList>
    </citation>
    <scope>NUCLEOTIDE SEQUENCE</scope>
    <source>
        <strain evidence="3">T2Bo</strain>
    </source>
</reference>
<sequence>MSGVCGKHHNRRNEHFLELNQKLMSESDEHLRQDDRDVDPDDQDNRADAGEGSGDRDVESQKEFQDQDSGNTPTDTPDHAGKSASSDNPESHEEPSVDNRSMVENPGMAVGTDAQQEHGTKPSDESSHVAMESPYQGANMDSSIDRGTMFPSDDDRAAKLGVNNPVGTSARDAVMHDMVSQSNHMKRDSDISEQNAAASEADALNTTSVTDVTTTSVPKSGEGNIIITNTTHGSSDKPKEEEDPLVALRIAVTNLYQRARYKNLPVGEVGDLATPQAIYQSLNKLEYIVDGYRHSQLRSPNPDLNIQVDDGKSSGDDSSGQPDESSQSVQDETAPDDVSGEGFLQLHNDSNRVPGHRFSQVDDDDDSYGIDDDEVSNDADDYTMNDDEHEGEEDDAEEPDENGSAKKESRAEPEMDPKKALEILKTTITDLVETLNTVVASHTGVKNVLIKHTPNEVQVA</sequence>
<dbReference type="RefSeq" id="XP_001609275.1">
    <property type="nucleotide sequence ID" value="XM_001609225.1"/>
</dbReference>
<feature type="compositionally biased region" description="Acidic residues" evidence="1">
    <location>
        <begin position="361"/>
        <end position="401"/>
    </location>
</feature>
<protein>
    <submittedName>
        <fullName evidence="3">Uncharacterized protein</fullName>
    </submittedName>
</protein>
<reference evidence="2" key="3">
    <citation type="journal article" date="2014" name="BMC Genomics">
        <title>The Babesia bovis gene and promoter model: an update from full-length EST analysis.</title>
        <authorList>
            <person name="Yamagishi J."/>
            <person name="Wakaguri H."/>
            <person name="Yokoyama N."/>
            <person name="Yamashita R."/>
            <person name="Suzuki Y."/>
            <person name="Xuan X."/>
            <person name="Igarashi I."/>
        </authorList>
    </citation>
    <scope>NUCLEOTIDE SEQUENCE</scope>
    <source>
        <strain evidence="2">Texas</strain>
    </source>
</reference>
<name>A7AV81_BABBO</name>
<dbReference type="Proteomes" id="UP000002173">
    <property type="component" value="Unassembled WGS sequence"/>
</dbReference>
<evidence type="ECO:0000256" key="1">
    <source>
        <dbReference type="SAM" id="MobiDB-lite"/>
    </source>
</evidence>
<dbReference type="GeneID" id="5477494"/>
<dbReference type="OMA" id="EYIIDGY"/>
<evidence type="ECO:0000313" key="2">
    <source>
        <dbReference type="EMBL" id="BAN64384.1"/>
    </source>
</evidence>
<dbReference type="KEGG" id="bbo:BBOV_IV001100"/>
<feature type="compositionally biased region" description="Basic residues" evidence="1">
    <location>
        <begin position="1"/>
        <end position="12"/>
    </location>
</feature>
<feature type="compositionally biased region" description="Low complexity" evidence="1">
    <location>
        <begin position="316"/>
        <end position="328"/>
    </location>
</feature>
<dbReference type="eggNOG" id="ENOG502QXGI">
    <property type="taxonomic scope" value="Eukaryota"/>
</dbReference>
<accession>A7AV81</accession>
<dbReference type="EMBL" id="AAXT01000004">
    <property type="protein sequence ID" value="EDO05707.1"/>
    <property type="molecule type" value="Genomic_DNA"/>
</dbReference>
<proteinExistence type="evidence at transcript level"/>
<reference evidence="4" key="4">
    <citation type="journal article" date="2020" name="Data Brief">
        <title>Transcriptome dataset of Babesia bovis life stages within vertebrate and invertebrate hosts.</title>
        <authorList>
            <person name="Ueti M.W."/>
            <person name="Johnson W.C."/>
            <person name="Kappmeyer L.S."/>
            <person name="Herndon D.R."/>
            <person name="Mousel M.R."/>
            <person name="Reif K.E."/>
            <person name="Taus N.S."/>
            <person name="Ifeonu O.O."/>
            <person name="Silva J.C."/>
            <person name="Suarez C.E."/>
            <person name="Brayton K.A."/>
        </authorList>
    </citation>
    <scope>NUCLEOTIDE SEQUENCE [LARGE SCALE GENOMIC DNA]</scope>
</reference>
<feature type="region of interest" description="Disordered" evidence="1">
    <location>
        <begin position="296"/>
        <end position="418"/>
    </location>
</feature>
<evidence type="ECO:0000313" key="4">
    <source>
        <dbReference type="Proteomes" id="UP000002173"/>
    </source>
</evidence>
<reference evidence="3 4" key="1">
    <citation type="journal article" date="2007" name="PLoS Pathog.">
        <title>Genome sequence of Babesia bovis and comparative analysis of apicomplexan hemoprotozoa.</title>
        <authorList>
            <person name="Brayton K.A."/>
            <person name="Lau A.O.T."/>
            <person name="Herndon D.R."/>
            <person name="Hannick L."/>
            <person name="Kappmeyer L.S."/>
            <person name="Berens S.J."/>
            <person name="Bidwell S.L."/>
            <person name="Brown W.C."/>
            <person name="Crabtree J."/>
            <person name="Fadrosh D."/>
            <person name="Feldblum T."/>
            <person name="Forberger H.A."/>
            <person name="Haas B.J."/>
            <person name="Howell J.M."/>
            <person name="Khouri H."/>
            <person name="Koo H."/>
            <person name="Mann D.J."/>
            <person name="Norimine J."/>
            <person name="Paulsen I.T."/>
            <person name="Radune D."/>
            <person name="Ren Q."/>
            <person name="Smith R.K. Jr."/>
            <person name="Suarez C.E."/>
            <person name="White O."/>
            <person name="Wortman J.R."/>
            <person name="Knowles D.P. Jr."/>
            <person name="McElwain T.F."/>
            <person name="Nene V.M."/>
        </authorList>
    </citation>
    <scope>NUCLEOTIDE SEQUENCE [LARGE SCALE GENOMIC DNA]</scope>
    <source>
        <strain evidence="3">T2Bo</strain>
    </source>
</reference>
<evidence type="ECO:0000313" key="3">
    <source>
        <dbReference type="EMBL" id="EDO05707.1"/>
    </source>
</evidence>
<gene>
    <name evidence="2 3" type="ORF">BBOV_IV001100</name>
</gene>
<feature type="compositionally biased region" description="Basic and acidic residues" evidence="1">
    <location>
        <begin position="43"/>
        <end position="65"/>
    </location>
</feature>
<organism evidence="3 4">
    <name type="scientific">Babesia bovis</name>
    <dbReference type="NCBI Taxonomy" id="5865"/>
    <lineage>
        <taxon>Eukaryota</taxon>
        <taxon>Sar</taxon>
        <taxon>Alveolata</taxon>
        <taxon>Apicomplexa</taxon>
        <taxon>Aconoidasida</taxon>
        <taxon>Piroplasmida</taxon>
        <taxon>Babesiidae</taxon>
        <taxon>Babesia</taxon>
    </lineage>
</organism>